<evidence type="ECO:0000256" key="4">
    <source>
        <dbReference type="ARBA" id="ARBA00022519"/>
    </source>
</evidence>
<proteinExistence type="inferred from homology"/>
<dbReference type="Proteomes" id="UP001305702">
    <property type="component" value="Chromosome"/>
</dbReference>
<keyword evidence="3" id="KW-1003">Cell membrane</keyword>
<dbReference type="AlphaFoldDB" id="A0AA96RE42"/>
<evidence type="ECO:0000256" key="3">
    <source>
        <dbReference type="ARBA" id="ARBA00022475"/>
    </source>
</evidence>
<evidence type="ECO:0000313" key="11">
    <source>
        <dbReference type="Proteomes" id="UP001305702"/>
    </source>
</evidence>
<dbReference type="PANTHER" id="PTHR43357">
    <property type="entry name" value="INNER MEMBRANE ABC TRANSPORTER PERMEASE PROTEIN YDCV"/>
    <property type="match status" value="1"/>
</dbReference>
<keyword evidence="11" id="KW-1185">Reference proteome</keyword>
<dbReference type="PROSITE" id="PS50928">
    <property type="entry name" value="ABC_TM1"/>
    <property type="match status" value="1"/>
</dbReference>
<dbReference type="InterPro" id="IPR000515">
    <property type="entry name" value="MetI-like"/>
</dbReference>
<feature type="transmembrane region" description="Helical" evidence="8">
    <location>
        <begin position="70"/>
        <end position="93"/>
    </location>
</feature>
<comment type="similarity">
    <text evidence="8">Belongs to the binding-protein-dependent transport system permease family.</text>
</comment>
<keyword evidence="6 8" id="KW-1133">Transmembrane helix</keyword>
<dbReference type="SUPFAM" id="SSF161098">
    <property type="entry name" value="MetI-like"/>
    <property type="match status" value="1"/>
</dbReference>
<dbReference type="EMBL" id="CP130318">
    <property type="protein sequence ID" value="WNQ12025.1"/>
    <property type="molecule type" value="Genomic_DNA"/>
</dbReference>
<dbReference type="KEGG" id="paun:MJA45_02900"/>
<keyword evidence="7 8" id="KW-0472">Membrane</keyword>
<name>A0AA96RE42_9BACL</name>
<feature type="transmembrane region" description="Helical" evidence="8">
    <location>
        <begin position="182"/>
        <end position="204"/>
    </location>
</feature>
<feature type="domain" description="ABC transmembrane type-1" evidence="9">
    <location>
        <begin position="70"/>
        <end position="258"/>
    </location>
</feature>
<evidence type="ECO:0000256" key="6">
    <source>
        <dbReference type="ARBA" id="ARBA00022989"/>
    </source>
</evidence>
<evidence type="ECO:0000256" key="1">
    <source>
        <dbReference type="ARBA" id="ARBA00004429"/>
    </source>
</evidence>
<reference evidence="10 11" key="1">
    <citation type="submission" date="2022-02" db="EMBL/GenBank/DDBJ databases">
        <title>Paenibacillus sp. MBLB1776 Whole Genome Shotgun Sequencing.</title>
        <authorList>
            <person name="Hwang C.Y."/>
            <person name="Cho E.-S."/>
            <person name="Seo M.-J."/>
        </authorList>
    </citation>
    <scope>NUCLEOTIDE SEQUENCE [LARGE SCALE GENOMIC DNA]</scope>
    <source>
        <strain evidence="10 11">MBLB1776</strain>
    </source>
</reference>
<keyword evidence="4" id="KW-0997">Cell inner membrane</keyword>
<feature type="transmembrane region" description="Helical" evidence="8">
    <location>
        <begin position="142"/>
        <end position="161"/>
    </location>
</feature>
<evidence type="ECO:0000313" key="10">
    <source>
        <dbReference type="EMBL" id="WNQ12025.1"/>
    </source>
</evidence>
<dbReference type="InterPro" id="IPR035906">
    <property type="entry name" value="MetI-like_sf"/>
</dbReference>
<evidence type="ECO:0000259" key="9">
    <source>
        <dbReference type="PROSITE" id="PS50928"/>
    </source>
</evidence>
<dbReference type="CDD" id="cd06261">
    <property type="entry name" value="TM_PBP2"/>
    <property type="match status" value="1"/>
</dbReference>
<accession>A0AA96RE42</accession>
<feature type="transmembrane region" description="Helical" evidence="8">
    <location>
        <begin position="238"/>
        <end position="258"/>
    </location>
</feature>
<comment type="subcellular location">
    <subcellularLocation>
        <location evidence="1">Cell inner membrane</location>
        <topology evidence="1">Multi-pass membrane protein</topology>
    </subcellularLocation>
    <subcellularLocation>
        <location evidence="8">Cell membrane</location>
        <topology evidence="8">Multi-pass membrane protein</topology>
    </subcellularLocation>
</comment>
<dbReference type="Pfam" id="PF00528">
    <property type="entry name" value="BPD_transp_1"/>
    <property type="match status" value="1"/>
</dbReference>
<protein>
    <submittedName>
        <fullName evidence="10">ABC transporter permease subunit</fullName>
    </submittedName>
</protein>
<keyword evidence="5 8" id="KW-0812">Transmembrane</keyword>
<evidence type="ECO:0000256" key="8">
    <source>
        <dbReference type="RuleBase" id="RU363032"/>
    </source>
</evidence>
<dbReference type="Gene3D" id="1.10.3720.10">
    <property type="entry name" value="MetI-like"/>
    <property type="match status" value="1"/>
</dbReference>
<dbReference type="RefSeq" id="WP_315605802.1">
    <property type="nucleotide sequence ID" value="NZ_CP130318.1"/>
</dbReference>
<gene>
    <name evidence="10" type="ORF">MJA45_02900</name>
</gene>
<organism evidence="10 11">
    <name type="scientific">Paenibacillus aurantius</name>
    <dbReference type="NCBI Taxonomy" id="2918900"/>
    <lineage>
        <taxon>Bacteria</taxon>
        <taxon>Bacillati</taxon>
        <taxon>Bacillota</taxon>
        <taxon>Bacilli</taxon>
        <taxon>Bacillales</taxon>
        <taxon>Paenibacillaceae</taxon>
        <taxon>Paenibacillus</taxon>
    </lineage>
</organism>
<sequence>MLWYFKNAGKRKWIEFLLLVVFAVFFMGPLLNLLLLAFTGKWQYPAPIPQSWSLDWWKFVLSKDEVVKSIGLSFLIATVVTALSIVLCIPAAYAFARIRFPLSRLFLFSFLLTHAFPKMGLYVSIAVLFYKLGLMNTFMGVVLIHIVNTLMFMTWIPSSAFRNVHQSQEESARDVGASPFRVFWSITFPMALPGITVASIFTFLNSLDEAQGTYLVGIPDFRTMPVVMYSIISDYPSTAGAVFSIILTLPTIVLLLAAQRFVSADVMSSGFQVK</sequence>
<dbReference type="PANTHER" id="PTHR43357:SF4">
    <property type="entry name" value="INNER MEMBRANE ABC TRANSPORTER PERMEASE PROTEIN YDCV"/>
    <property type="match status" value="1"/>
</dbReference>
<dbReference type="GO" id="GO:0005886">
    <property type="term" value="C:plasma membrane"/>
    <property type="evidence" value="ECO:0007669"/>
    <property type="project" value="UniProtKB-SubCell"/>
</dbReference>
<evidence type="ECO:0000256" key="5">
    <source>
        <dbReference type="ARBA" id="ARBA00022692"/>
    </source>
</evidence>
<dbReference type="GO" id="GO:0055085">
    <property type="term" value="P:transmembrane transport"/>
    <property type="evidence" value="ECO:0007669"/>
    <property type="project" value="InterPro"/>
</dbReference>
<feature type="transmembrane region" description="Helical" evidence="8">
    <location>
        <begin position="16"/>
        <end position="38"/>
    </location>
</feature>
<evidence type="ECO:0000256" key="2">
    <source>
        <dbReference type="ARBA" id="ARBA00022448"/>
    </source>
</evidence>
<evidence type="ECO:0000256" key="7">
    <source>
        <dbReference type="ARBA" id="ARBA00023136"/>
    </source>
</evidence>
<feature type="transmembrane region" description="Helical" evidence="8">
    <location>
        <begin position="105"/>
        <end position="130"/>
    </location>
</feature>
<keyword evidence="2 8" id="KW-0813">Transport</keyword>